<sequence>MSSTLQSPSRLGLKLQDYDQVIALSQGNINETLELHFMRNEKLHEFKAMFPTYGLKGTLSSPSVHLIDKENADQAIFYLNFESGTYYYFEQPSDTPQYDEDGFPLPVGQPTRVKIDVSDWSLAFFVDFSFKRMATVPDKIRNAIELPGSYSVNQLLIDFGTPEILNIAWDHCSTPGVPEAQKATCRAEIRMFLGTYLESVLLKENDHNILGYTVKIDAPPDGETVEKRLKGVFEKAPHFPPTSVRLQTINYRPDGREVQAGGEKSHHNAFLFTEMTQFRKMPNQDLQWSGDWFYGGIGGTLAMSRQIFLDQYLAEKLQPAIAGPWKMANHIGNTCTQFSDEVLKLDFGGDREWILKRSRDTSLNVRRGAGVQLTYHDVDENSARWGDDKEESVKPLAAMEHYWYNKAELSCVIEPQVGTGKIVITADLKTDTQRTVKSKVGSSDFQLVCKIQWSTTIDLRAIETDAKLLVGVESKKPIVNVDIVRDTANVDGTGEAAEQWEKWIQEAAAHRKKRPLKKSIETHIEMFQNWSGNLAHNLEEALNQQGRFIFPGGGTFDMKDPIFSKEGDLLIGLTFREGE</sequence>
<dbReference type="RefSeq" id="XP_041677455.1">
    <property type="nucleotide sequence ID" value="XM_041826387.1"/>
</dbReference>
<protein>
    <submittedName>
        <fullName evidence="1">Uncharacterized protein</fullName>
    </submittedName>
</protein>
<dbReference type="GeneID" id="65086051"/>
<gene>
    <name evidence="1" type="ORF">FMAN_06787</name>
</gene>
<comment type="caution">
    <text evidence="1">The sequence shown here is derived from an EMBL/GenBank/DDBJ whole genome shotgun (WGS) entry which is preliminary data.</text>
</comment>
<reference evidence="2" key="1">
    <citation type="journal article" date="2016" name="Genome Biol. Evol.">
        <title>Comparative 'omics' of the Fusarium fujikuroi species complex highlights differences in genetic potential and metabolite synthesis.</title>
        <authorList>
            <person name="Niehaus E.-M."/>
            <person name="Muensterkoetter M."/>
            <person name="Proctor R.H."/>
            <person name="Brown D.W."/>
            <person name="Sharon A."/>
            <person name="Idan Y."/>
            <person name="Oren-Young L."/>
            <person name="Sieber C.M."/>
            <person name="Novak O."/>
            <person name="Pencik A."/>
            <person name="Tarkowska D."/>
            <person name="Hromadova K."/>
            <person name="Freeman S."/>
            <person name="Maymon M."/>
            <person name="Elazar M."/>
            <person name="Youssef S.A."/>
            <person name="El-Shabrawy E.S.M."/>
            <person name="Shalaby A.B.A."/>
            <person name="Houterman P."/>
            <person name="Brock N.L."/>
            <person name="Burkhardt I."/>
            <person name="Tsavkelova E.A."/>
            <person name="Dickschat J.S."/>
            <person name="Galuszka P."/>
            <person name="Gueldener U."/>
            <person name="Tudzynski B."/>
        </authorList>
    </citation>
    <scope>NUCLEOTIDE SEQUENCE [LARGE SCALE GENOMIC DNA]</scope>
    <source>
        <strain evidence="2">MRC7560</strain>
    </source>
</reference>
<organism evidence="1 2">
    <name type="scientific">Fusarium mangiferae</name>
    <name type="common">Mango malformation disease fungus</name>
    <dbReference type="NCBI Taxonomy" id="192010"/>
    <lineage>
        <taxon>Eukaryota</taxon>
        <taxon>Fungi</taxon>
        <taxon>Dikarya</taxon>
        <taxon>Ascomycota</taxon>
        <taxon>Pezizomycotina</taxon>
        <taxon>Sordariomycetes</taxon>
        <taxon>Hypocreomycetidae</taxon>
        <taxon>Hypocreales</taxon>
        <taxon>Nectriaceae</taxon>
        <taxon>Fusarium</taxon>
        <taxon>Fusarium fujikuroi species complex</taxon>
    </lineage>
</organism>
<evidence type="ECO:0000313" key="1">
    <source>
        <dbReference type="EMBL" id="CVK85610.1"/>
    </source>
</evidence>
<proteinExistence type="predicted"/>
<dbReference type="AlphaFoldDB" id="A0A1L7SIX3"/>
<name>A0A1L7SIX3_FUSMA</name>
<dbReference type="VEuPathDB" id="FungiDB:FMAN_06787"/>
<accession>A0A1L7SIX3</accession>
<keyword evidence="2" id="KW-1185">Reference proteome</keyword>
<dbReference type="Proteomes" id="UP000184255">
    <property type="component" value="Unassembled WGS sequence"/>
</dbReference>
<evidence type="ECO:0000313" key="2">
    <source>
        <dbReference type="Proteomes" id="UP000184255"/>
    </source>
</evidence>
<dbReference type="EMBL" id="FCQH01000002">
    <property type="protein sequence ID" value="CVK85610.1"/>
    <property type="molecule type" value="Genomic_DNA"/>
</dbReference>